<keyword evidence="2" id="KW-0472">Membrane</keyword>
<accession>A0A1H3CRG4</accession>
<feature type="transmembrane region" description="Helical" evidence="2">
    <location>
        <begin position="117"/>
        <end position="138"/>
    </location>
</feature>
<proteinExistence type="predicted"/>
<dbReference type="STRING" id="651662.SAMN04488069_10284"/>
<evidence type="ECO:0000313" key="4">
    <source>
        <dbReference type="Proteomes" id="UP000199249"/>
    </source>
</evidence>
<evidence type="ECO:0000256" key="2">
    <source>
        <dbReference type="SAM" id="Phobius"/>
    </source>
</evidence>
<evidence type="ECO:0000256" key="1">
    <source>
        <dbReference type="SAM" id="MobiDB-lite"/>
    </source>
</evidence>
<keyword evidence="2" id="KW-0812">Transmembrane</keyword>
<dbReference type="AlphaFoldDB" id="A0A1H3CRG4"/>
<keyword evidence="4" id="KW-1185">Reference proteome</keyword>
<keyword evidence="2" id="KW-1133">Transmembrane helix</keyword>
<feature type="transmembrane region" description="Helical" evidence="2">
    <location>
        <begin position="144"/>
        <end position="162"/>
    </location>
</feature>
<feature type="compositionally biased region" description="Low complexity" evidence="1">
    <location>
        <begin position="60"/>
        <end position="70"/>
    </location>
</feature>
<protein>
    <submittedName>
        <fullName evidence="3">Uncharacterized protein</fullName>
    </submittedName>
</protein>
<feature type="compositionally biased region" description="Pro residues" evidence="1">
    <location>
        <begin position="1"/>
        <end position="10"/>
    </location>
</feature>
<organism evidence="3 4">
    <name type="scientific">Hymenobacter psychrophilus</name>
    <dbReference type="NCBI Taxonomy" id="651662"/>
    <lineage>
        <taxon>Bacteria</taxon>
        <taxon>Pseudomonadati</taxon>
        <taxon>Bacteroidota</taxon>
        <taxon>Cytophagia</taxon>
        <taxon>Cytophagales</taxon>
        <taxon>Hymenobacteraceae</taxon>
        <taxon>Hymenobacter</taxon>
    </lineage>
</organism>
<sequence>MQAPLPPLHHVPPYWVRTSTGGGGAFADNTPPPGPPATPRPTPPATEPAPEPLPLPLTEPEPLTEASGPLLLPPPPAEMFTTLRSEDGRVALTNEGLELNGEQFIWRELEGVDVQPVRWLLGVLLGAFSFFGFLLAYLQFWLKTAPAALGIGLGLALLAWGLRGTNRWRVHRPGRQTRYFALAGPARSWQTLAQEANRRIGQRHHETATAAGYWLQQTALTALPTGSTAAPPSPHPPA</sequence>
<evidence type="ECO:0000313" key="3">
    <source>
        <dbReference type="EMBL" id="SDX56630.1"/>
    </source>
</evidence>
<reference evidence="4" key="1">
    <citation type="submission" date="2016-10" db="EMBL/GenBank/DDBJ databases">
        <authorList>
            <person name="Varghese N."/>
            <person name="Submissions S."/>
        </authorList>
    </citation>
    <scope>NUCLEOTIDE SEQUENCE [LARGE SCALE GENOMIC DNA]</scope>
    <source>
        <strain evidence="4">CGMCC 1.8975</strain>
    </source>
</reference>
<name>A0A1H3CRG4_9BACT</name>
<gene>
    <name evidence="3" type="ORF">SAMN04488069_10284</name>
</gene>
<dbReference type="Proteomes" id="UP000199249">
    <property type="component" value="Unassembled WGS sequence"/>
</dbReference>
<dbReference type="EMBL" id="FNOV01000002">
    <property type="protein sequence ID" value="SDX56630.1"/>
    <property type="molecule type" value="Genomic_DNA"/>
</dbReference>
<feature type="compositionally biased region" description="Pro residues" evidence="1">
    <location>
        <begin position="30"/>
        <end position="59"/>
    </location>
</feature>
<feature type="region of interest" description="Disordered" evidence="1">
    <location>
        <begin position="1"/>
        <end position="78"/>
    </location>
</feature>